<protein>
    <submittedName>
        <fullName evidence="1">Uncharacterized protein</fullName>
    </submittedName>
</protein>
<evidence type="ECO:0000313" key="2">
    <source>
        <dbReference type="Proteomes" id="UP001165960"/>
    </source>
</evidence>
<proteinExistence type="predicted"/>
<sequence>MELWTKICILALCSLWYFSAVSPPLCFQGQDLATESFQARHSFNIITVAFHFMGWSGQTGLLISFFAIHAFLWGGILFIDLYLKGRVFFTGVQFLPPFSETYSIFGIPLILFVAFTPSAYWAMSLSNILFNTTCSPPYTDLILDTSDITPDGESVSKESTTKGPKKKGKATFSRNENQEKELTEEQLKEFLSDSTPKTCLFQQKASKATSPFDISIERARYATIDTLFFLPFICLFDFFIQDGGVLAYPEAPLKMFGVPSTRVSGYIVVPFCAFLLYRHLEAASMPSLTYHLSTVSELRTLKIQMVILTFLAYGSQVYWIYTLLVSSKRIPSLLIPQAFPLVVASLRFIFSFLDGPEEPIPIADNLSKPKAA</sequence>
<evidence type="ECO:0000313" key="1">
    <source>
        <dbReference type="EMBL" id="KAJ9072913.1"/>
    </source>
</evidence>
<keyword evidence="2" id="KW-1185">Reference proteome</keyword>
<gene>
    <name evidence="1" type="ORF">DSO57_1022127</name>
</gene>
<reference evidence="1" key="1">
    <citation type="submission" date="2022-04" db="EMBL/GenBank/DDBJ databases">
        <title>Genome of the entomopathogenic fungus Entomophthora muscae.</title>
        <authorList>
            <person name="Elya C."/>
            <person name="Lovett B.R."/>
            <person name="Lee E."/>
            <person name="Macias A.M."/>
            <person name="Hajek A.E."/>
            <person name="De Bivort B.L."/>
            <person name="Kasson M.T."/>
            <person name="De Fine Licht H.H."/>
            <person name="Stajich J.E."/>
        </authorList>
    </citation>
    <scope>NUCLEOTIDE SEQUENCE</scope>
    <source>
        <strain evidence="1">Berkeley</strain>
    </source>
</reference>
<dbReference type="EMBL" id="QTSX02002950">
    <property type="protein sequence ID" value="KAJ9072913.1"/>
    <property type="molecule type" value="Genomic_DNA"/>
</dbReference>
<organism evidence="1 2">
    <name type="scientific">Entomophthora muscae</name>
    <dbReference type="NCBI Taxonomy" id="34485"/>
    <lineage>
        <taxon>Eukaryota</taxon>
        <taxon>Fungi</taxon>
        <taxon>Fungi incertae sedis</taxon>
        <taxon>Zoopagomycota</taxon>
        <taxon>Entomophthoromycotina</taxon>
        <taxon>Entomophthoromycetes</taxon>
        <taxon>Entomophthorales</taxon>
        <taxon>Entomophthoraceae</taxon>
        <taxon>Entomophthora</taxon>
    </lineage>
</organism>
<dbReference type="Proteomes" id="UP001165960">
    <property type="component" value="Unassembled WGS sequence"/>
</dbReference>
<name>A0ACC2TE77_9FUNG</name>
<comment type="caution">
    <text evidence="1">The sequence shown here is derived from an EMBL/GenBank/DDBJ whole genome shotgun (WGS) entry which is preliminary data.</text>
</comment>
<accession>A0ACC2TE77</accession>